<protein>
    <submittedName>
        <fullName evidence="1">Uncharacterized protein</fullName>
    </submittedName>
</protein>
<name>A0ABT1M0U6_9MYCO</name>
<evidence type="ECO:0000313" key="1">
    <source>
        <dbReference type="EMBL" id="MCP9272773.1"/>
    </source>
</evidence>
<dbReference type="Proteomes" id="UP001651690">
    <property type="component" value="Unassembled WGS sequence"/>
</dbReference>
<accession>A0ABT1M0U6</accession>
<proteinExistence type="predicted"/>
<comment type="caution">
    <text evidence="1">The sequence shown here is derived from an EMBL/GenBank/DDBJ whole genome shotgun (WGS) entry which is preliminary data.</text>
</comment>
<gene>
    <name evidence="1" type="ORF">NM203_11315</name>
</gene>
<dbReference type="RefSeq" id="WP_255059995.1">
    <property type="nucleotide sequence ID" value="NZ_JANDBD010000004.1"/>
</dbReference>
<keyword evidence="2" id="KW-1185">Reference proteome</keyword>
<sequence>MPAVVITPEDLTPFADIPEDKAYAMIADALAMARLVAPCIDSAEFGHDAAAKAVIRGAVLRWHDSGTGASAQLTALGFSQTYDTRQTRRVLFWPSEIQQLQQMCNEDSERSAWAYDMLGAPVRNHITACSFNVSADRCSCGVVLV</sequence>
<dbReference type="EMBL" id="JANDBD010000004">
    <property type="protein sequence ID" value="MCP9272773.1"/>
    <property type="molecule type" value="Genomic_DNA"/>
</dbReference>
<evidence type="ECO:0000313" key="2">
    <source>
        <dbReference type="Proteomes" id="UP001651690"/>
    </source>
</evidence>
<reference evidence="1 2" key="1">
    <citation type="submission" date="2022-06" db="EMBL/GenBank/DDBJ databases">
        <title>Mycolicibacterium sp. CAU 1645 isolated from seawater.</title>
        <authorList>
            <person name="Kim W."/>
        </authorList>
    </citation>
    <scope>NUCLEOTIDE SEQUENCE [LARGE SCALE GENOMIC DNA]</scope>
    <source>
        <strain evidence="1 2">CAU 1645</strain>
    </source>
</reference>
<organism evidence="1 2">
    <name type="scientific">Mycolicibacterium arenosum</name>
    <dbReference type="NCBI Taxonomy" id="2952157"/>
    <lineage>
        <taxon>Bacteria</taxon>
        <taxon>Bacillati</taxon>
        <taxon>Actinomycetota</taxon>
        <taxon>Actinomycetes</taxon>
        <taxon>Mycobacteriales</taxon>
        <taxon>Mycobacteriaceae</taxon>
        <taxon>Mycolicibacterium</taxon>
    </lineage>
</organism>